<gene>
    <name evidence="2" type="ORF">DB32_003021</name>
</gene>
<reference evidence="2 3" key="1">
    <citation type="submission" date="2015-03" db="EMBL/GenBank/DDBJ databases">
        <title>Genome assembly of Sandaracinus amylolyticus DSM 53668.</title>
        <authorList>
            <person name="Sharma G."/>
            <person name="Subramanian S."/>
        </authorList>
    </citation>
    <scope>NUCLEOTIDE SEQUENCE [LARGE SCALE GENOMIC DNA]</scope>
    <source>
        <strain evidence="2 3">DSM 53668</strain>
    </source>
</reference>
<evidence type="ECO:0000313" key="3">
    <source>
        <dbReference type="Proteomes" id="UP000034883"/>
    </source>
</evidence>
<keyword evidence="3" id="KW-1185">Reference proteome</keyword>
<dbReference type="Proteomes" id="UP000034883">
    <property type="component" value="Chromosome"/>
</dbReference>
<dbReference type="KEGG" id="samy:DB32_003021"/>
<accession>A0A0F6YI79</accession>
<dbReference type="EMBL" id="CP011125">
    <property type="protein sequence ID" value="AKF05872.1"/>
    <property type="molecule type" value="Genomic_DNA"/>
</dbReference>
<sequence>MAEHGRAARRVRFRDAGTARGRGPSGRESPRMIATAEGRAAPPQRSGPFPHAASSPVAHVERSLEP</sequence>
<proteinExistence type="predicted"/>
<evidence type="ECO:0000313" key="2">
    <source>
        <dbReference type="EMBL" id="AKF05872.1"/>
    </source>
</evidence>
<organism evidence="2 3">
    <name type="scientific">Sandaracinus amylolyticus</name>
    <dbReference type="NCBI Taxonomy" id="927083"/>
    <lineage>
        <taxon>Bacteria</taxon>
        <taxon>Pseudomonadati</taxon>
        <taxon>Myxococcota</taxon>
        <taxon>Polyangia</taxon>
        <taxon>Polyangiales</taxon>
        <taxon>Sandaracinaceae</taxon>
        <taxon>Sandaracinus</taxon>
    </lineage>
</organism>
<protein>
    <submittedName>
        <fullName evidence="2">Uncharacterized protein</fullName>
    </submittedName>
</protein>
<name>A0A0F6YI79_9BACT</name>
<evidence type="ECO:0000256" key="1">
    <source>
        <dbReference type="SAM" id="MobiDB-lite"/>
    </source>
</evidence>
<feature type="region of interest" description="Disordered" evidence="1">
    <location>
        <begin position="1"/>
        <end position="66"/>
    </location>
</feature>
<dbReference type="STRING" id="927083.DB32_003021"/>
<dbReference type="AlphaFoldDB" id="A0A0F6YI79"/>